<dbReference type="AlphaFoldDB" id="A0A9W6IK08"/>
<feature type="domain" description="T6SS Phospholipase effector Tle1-like catalytic" evidence="1">
    <location>
        <begin position="14"/>
        <end position="303"/>
    </location>
</feature>
<dbReference type="EMBL" id="BSFE01000002">
    <property type="protein sequence ID" value="GLK51338.1"/>
    <property type="molecule type" value="Genomic_DNA"/>
</dbReference>
<name>A0A9W6IK08_9PROT</name>
<proteinExistence type="predicted"/>
<dbReference type="RefSeq" id="WP_271185722.1">
    <property type="nucleotide sequence ID" value="NZ_BSFE01000002.1"/>
</dbReference>
<evidence type="ECO:0000313" key="2">
    <source>
        <dbReference type="EMBL" id="GLK51338.1"/>
    </source>
</evidence>
<reference evidence="2" key="1">
    <citation type="journal article" date="2014" name="Int. J. Syst. Evol. Microbiol.">
        <title>Complete genome sequence of Corynebacterium casei LMG S-19264T (=DSM 44701T), isolated from a smear-ripened cheese.</title>
        <authorList>
            <consortium name="US DOE Joint Genome Institute (JGI-PGF)"/>
            <person name="Walter F."/>
            <person name="Albersmeier A."/>
            <person name="Kalinowski J."/>
            <person name="Ruckert C."/>
        </authorList>
    </citation>
    <scope>NUCLEOTIDE SEQUENCE</scope>
    <source>
        <strain evidence="2">VKM B-1513</strain>
    </source>
</reference>
<sequence length="435" mass="47929">MSGTALEGEMARHKRIVICCDGTWNELDYKSRPVTNVVKLAQSIHPEGDAGDGADPVKQVVFYDEGVGTLEGESLDGGGFGDGLIQNIVDAYSFLVFNYDPGDEIFVFGFSRGAYTARSLVGMIRNCGILRRDAAPYVDDALMLYKDKRRKPDHPDSIEFRRTYNHPGWWIDTAADLSLQADNPDQKIMVSYLGVWDTVGQNGVPGVWNAMAGKAEDHGFHDLKLSRIVQRARHAVALDEPRAAFRPALFDAGKMAALQTEAESDGRGRDAYQQLWFPGDHGSVGGGGDVTGLSDHALAWIAEGACSNGARLSYDAEFSAVNFPVTVRDRSRGKTGTQTIRFAPSLNAPLSNVSGDWKQANQSAMNRLLGYTLGMISRDRITHLRDIGEVAVLAKQYEGYEGENMDYVQSLADRIRQQTRIRIAEIEAAFPTWRR</sequence>
<accession>A0A9W6IK08</accession>
<keyword evidence="3" id="KW-1185">Reference proteome</keyword>
<dbReference type="Pfam" id="PF09994">
    <property type="entry name" value="T6SS_Tle1-like_cat"/>
    <property type="match status" value="1"/>
</dbReference>
<comment type="caution">
    <text evidence="2">The sequence shown here is derived from an EMBL/GenBank/DDBJ whole genome shotgun (WGS) entry which is preliminary data.</text>
</comment>
<protein>
    <recommendedName>
        <fullName evidence="1">T6SS Phospholipase effector Tle1-like catalytic domain-containing protein</fullName>
    </recommendedName>
</protein>
<organism evidence="2 3">
    <name type="scientific">Maricaulis virginensis</name>
    <dbReference type="NCBI Taxonomy" id="144022"/>
    <lineage>
        <taxon>Bacteria</taxon>
        <taxon>Pseudomonadati</taxon>
        <taxon>Pseudomonadota</taxon>
        <taxon>Alphaproteobacteria</taxon>
        <taxon>Maricaulales</taxon>
        <taxon>Maricaulaceae</taxon>
        <taxon>Maricaulis</taxon>
    </lineage>
</organism>
<reference evidence="2" key="2">
    <citation type="submission" date="2023-01" db="EMBL/GenBank/DDBJ databases">
        <authorList>
            <person name="Sun Q."/>
            <person name="Evtushenko L."/>
        </authorList>
    </citation>
    <scope>NUCLEOTIDE SEQUENCE</scope>
    <source>
        <strain evidence="2">VKM B-1513</strain>
    </source>
</reference>
<gene>
    <name evidence="2" type="ORF">GCM10017621_08460</name>
</gene>
<dbReference type="PANTHER" id="PTHR33840">
    <property type="match status" value="1"/>
</dbReference>
<evidence type="ECO:0000313" key="3">
    <source>
        <dbReference type="Proteomes" id="UP001143486"/>
    </source>
</evidence>
<dbReference type="Proteomes" id="UP001143486">
    <property type="component" value="Unassembled WGS sequence"/>
</dbReference>
<dbReference type="InterPro" id="IPR018712">
    <property type="entry name" value="Tle1-like_cat"/>
</dbReference>
<dbReference type="PANTHER" id="PTHR33840:SF1">
    <property type="entry name" value="TLE1 PHOSPHOLIPASE DOMAIN-CONTAINING PROTEIN"/>
    <property type="match status" value="1"/>
</dbReference>
<evidence type="ECO:0000259" key="1">
    <source>
        <dbReference type="Pfam" id="PF09994"/>
    </source>
</evidence>